<gene>
    <name evidence="2" type="ORF">QLQ15_11605</name>
</gene>
<keyword evidence="1" id="KW-0472">Membrane</keyword>
<dbReference type="Proteomes" id="UP001321580">
    <property type="component" value="Unassembled WGS sequence"/>
</dbReference>
<evidence type="ECO:0000313" key="2">
    <source>
        <dbReference type="EMBL" id="MDI9239549.1"/>
    </source>
</evidence>
<keyword evidence="1" id="KW-0812">Transmembrane</keyword>
<name>A0ABT6XHB4_9GAMM</name>
<dbReference type="RefSeq" id="WP_283212929.1">
    <property type="nucleotide sequence ID" value="NZ_JASGBI010000001.1"/>
</dbReference>
<evidence type="ECO:0000256" key="1">
    <source>
        <dbReference type="SAM" id="Phobius"/>
    </source>
</evidence>
<evidence type="ECO:0000313" key="3">
    <source>
        <dbReference type="Proteomes" id="UP001321580"/>
    </source>
</evidence>
<sequence>MQRFLLLFALFLSVVPTAALWVGSGRAKALTYLACFVVAGGVYASAAGKLRDAAGDAGRNA</sequence>
<comment type="caution">
    <text evidence="2">The sequence shown here is derived from an EMBL/GenBank/DDBJ whole genome shotgun (WGS) entry which is preliminary data.</text>
</comment>
<organism evidence="2 3">
    <name type="scientific">Lysobacter stagni</name>
    <dbReference type="NCBI Taxonomy" id="3045172"/>
    <lineage>
        <taxon>Bacteria</taxon>
        <taxon>Pseudomonadati</taxon>
        <taxon>Pseudomonadota</taxon>
        <taxon>Gammaproteobacteria</taxon>
        <taxon>Lysobacterales</taxon>
        <taxon>Lysobacteraceae</taxon>
        <taxon>Lysobacter</taxon>
    </lineage>
</organism>
<keyword evidence="1" id="KW-1133">Transmembrane helix</keyword>
<protein>
    <submittedName>
        <fullName evidence="2">Uncharacterized protein</fullName>
    </submittedName>
</protein>
<feature type="transmembrane region" description="Helical" evidence="1">
    <location>
        <begin position="29"/>
        <end position="46"/>
    </location>
</feature>
<keyword evidence="3" id="KW-1185">Reference proteome</keyword>
<accession>A0ABT6XHB4</accession>
<reference evidence="2 3" key="1">
    <citation type="submission" date="2023-05" db="EMBL/GenBank/DDBJ databases">
        <title>Lysobacter sp. strain LF1 Genome sequencing and assembly.</title>
        <authorList>
            <person name="Jung Y."/>
        </authorList>
    </citation>
    <scope>NUCLEOTIDE SEQUENCE [LARGE SCALE GENOMIC DNA]</scope>
    <source>
        <strain evidence="2 3">LF1</strain>
    </source>
</reference>
<proteinExistence type="predicted"/>
<dbReference type="EMBL" id="JASGBI010000001">
    <property type="protein sequence ID" value="MDI9239549.1"/>
    <property type="molecule type" value="Genomic_DNA"/>
</dbReference>